<feature type="domain" description="YCII-related" evidence="2">
    <location>
        <begin position="3"/>
        <end position="110"/>
    </location>
</feature>
<dbReference type="EMBL" id="FOHX01000023">
    <property type="protein sequence ID" value="SEU44379.1"/>
    <property type="molecule type" value="Genomic_DNA"/>
</dbReference>
<accession>A0A1I0LQJ5</accession>
<dbReference type="PANTHER" id="PTHR35174:SF3">
    <property type="entry name" value="BLL7171 PROTEIN"/>
    <property type="match status" value="1"/>
</dbReference>
<evidence type="ECO:0000313" key="3">
    <source>
        <dbReference type="EMBL" id="SEU44379.1"/>
    </source>
</evidence>
<dbReference type="PANTHER" id="PTHR35174">
    <property type="entry name" value="BLL7171 PROTEIN-RELATED"/>
    <property type="match status" value="1"/>
</dbReference>
<reference evidence="3 4" key="1">
    <citation type="submission" date="2016-10" db="EMBL/GenBank/DDBJ databases">
        <authorList>
            <person name="de Groot N.N."/>
        </authorList>
    </citation>
    <scope>NUCLEOTIDE SEQUENCE [LARGE SCALE GENOMIC DNA]</scope>
    <source>
        <strain evidence="3 4">CGMCC 4.5598</strain>
    </source>
</reference>
<evidence type="ECO:0000313" key="4">
    <source>
        <dbReference type="Proteomes" id="UP000199361"/>
    </source>
</evidence>
<name>A0A1I0LQJ5_9ACTN</name>
<proteinExistence type="inferred from homology"/>
<dbReference type="RefSeq" id="WP_245775425.1">
    <property type="nucleotide sequence ID" value="NZ_FOHX01000023.1"/>
</dbReference>
<keyword evidence="4" id="KW-1185">Reference proteome</keyword>
<dbReference type="SUPFAM" id="SSF54909">
    <property type="entry name" value="Dimeric alpha+beta barrel"/>
    <property type="match status" value="1"/>
</dbReference>
<dbReference type="STRING" id="568860.SAMN05421811_12312"/>
<organism evidence="3 4">
    <name type="scientific">Nonomuraea wenchangensis</name>
    <dbReference type="NCBI Taxonomy" id="568860"/>
    <lineage>
        <taxon>Bacteria</taxon>
        <taxon>Bacillati</taxon>
        <taxon>Actinomycetota</taxon>
        <taxon>Actinomycetes</taxon>
        <taxon>Streptosporangiales</taxon>
        <taxon>Streptosporangiaceae</taxon>
        <taxon>Nonomuraea</taxon>
    </lineage>
</organism>
<dbReference type="Gene3D" id="3.30.70.1060">
    <property type="entry name" value="Dimeric alpha+beta barrel"/>
    <property type="match status" value="1"/>
</dbReference>
<evidence type="ECO:0000259" key="2">
    <source>
        <dbReference type="Pfam" id="PF03795"/>
    </source>
</evidence>
<dbReference type="Pfam" id="PF03795">
    <property type="entry name" value="YCII"/>
    <property type="match status" value="1"/>
</dbReference>
<protein>
    <submittedName>
        <fullName evidence="3">Uncharacterized conserved protein</fullName>
    </submittedName>
</protein>
<comment type="similarity">
    <text evidence="1">Belongs to the YciI family.</text>
</comment>
<gene>
    <name evidence="3" type="ORF">SAMN05421811_12312</name>
</gene>
<dbReference type="InterPro" id="IPR005545">
    <property type="entry name" value="YCII"/>
</dbReference>
<evidence type="ECO:0000256" key="1">
    <source>
        <dbReference type="ARBA" id="ARBA00007689"/>
    </source>
</evidence>
<sequence length="124" mass="13119">MLMIYANAESQQHVADHESDVMAEVDALMKELADSGELVGGQALDEPGTSRVVRVRGGVPAITDGPFLEAKEFLAGYLVVECASVERATEIAARWPDARLCAMEVRPIIDEVDPPAGEGGPALG</sequence>
<dbReference type="Proteomes" id="UP000199361">
    <property type="component" value="Unassembled WGS sequence"/>
</dbReference>
<dbReference type="AlphaFoldDB" id="A0A1I0LQJ5"/>
<dbReference type="InterPro" id="IPR011008">
    <property type="entry name" value="Dimeric_a/b-barrel"/>
</dbReference>